<gene>
    <name evidence="2" type="ORF">E5L68_019035</name>
</gene>
<reference evidence="2 3" key="1">
    <citation type="submission" date="2024-12" db="EMBL/GenBank/DDBJ databases">
        <authorList>
            <person name="Hu S."/>
        </authorList>
    </citation>
    <scope>NUCLEOTIDE SEQUENCE [LARGE SCALE GENOMIC DNA]</scope>
    <source>
        <strain evidence="2 3">P-25</strain>
    </source>
</reference>
<protein>
    <submittedName>
        <fullName evidence="2">Uncharacterized protein</fullName>
    </submittedName>
</protein>
<name>A0ABW9JM88_9SPHI</name>
<dbReference type="EMBL" id="SRMP02000050">
    <property type="protein sequence ID" value="MFN0293483.1"/>
    <property type="molecule type" value="Genomic_DNA"/>
</dbReference>
<organism evidence="2 3">
    <name type="scientific">Pedobacter helvus</name>
    <dbReference type="NCBI Taxonomy" id="2563444"/>
    <lineage>
        <taxon>Bacteria</taxon>
        <taxon>Pseudomonadati</taxon>
        <taxon>Bacteroidota</taxon>
        <taxon>Sphingobacteriia</taxon>
        <taxon>Sphingobacteriales</taxon>
        <taxon>Sphingobacteriaceae</taxon>
        <taxon>Pedobacter</taxon>
    </lineage>
</organism>
<keyword evidence="1" id="KW-0732">Signal</keyword>
<sequence length="102" mass="11376">MKNLKNFAFGLLVAVFALGFSAFTSGQNTRVPQWVYVQTDANEYTKIPFSSYDPLNCEDISASECSFTQPENDTQDHGEVITRTDAINLDMVPSELEGLYNP</sequence>
<accession>A0ABW9JM88</accession>
<evidence type="ECO:0000256" key="1">
    <source>
        <dbReference type="SAM" id="SignalP"/>
    </source>
</evidence>
<dbReference type="RefSeq" id="WP_138729156.1">
    <property type="nucleotide sequence ID" value="NZ_SRMP02000050.1"/>
</dbReference>
<evidence type="ECO:0000313" key="2">
    <source>
        <dbReference type="EMBL" id="MFN0293483.1"/>
    </source>
</evidence>
<feature type="signal peptide" evidence="1">
    <location>
        <begin position="1"/>
        <end position="26"/>
    </location>
</feature>
<dbReference type="Proteomes" id="UP001517367">
    <property type="component" value="Unassembled WGS sequence"/>
</dbReference>
<comment type="caution">
    <text evidence="2">The sequence shown here is derived from an EMBL/GenBank/DDBJ whole genome shotgun (WGS) entry which is preliminary data.</text>
</comment>
<proteinExistence type="predicted"/>
<evidence type="ECO:0000313" key="3">
    <source>
        <dbReference type="Proteomes" id="UP001517367"/>
    </source>
</evidence>
<keyword evidence="3" id="KW-1185">Reference proteome</keyword>
<feature type="chain" id="PRO_5046010196" evidence="1">
    <location>
        <begin position="27"/>
        <end position="102"/>
    </location>
</feature>